<gene>
    <name evidence="1" type="ORF">BCR34DRAFT_595112</name>
</gene>
<dbReference type="EMBL" id="MCFA01000627">
    <property type="protein sequence ID" value="ORX89566.1"/>
    <property type="molecule type" value="Genomic_DNA"/>
</dbReference>
<protein>
    <submittedName>
        <fullName evidence="1">Uncharacterized protein</fullName>
    </submittedName>
</protein>
<dbReference type="Proteomes" id="UP000193144">
    <property type="component" value="Unassembled WGS sequence"/>
</dbReference>
<accession>A0A1Y1XVQ9</accession>
<evidence type="ECO:0000313" key="2">
    <source>
        <dbReference type="Proteomes" id="UP000193144"/>
    </source>
</evidence>
<comment type="caution">
    <text evidence="1">The sequence shown here is derived from an EMBL/GenBank/DDBJ whole genome shotgun (WGS) entry which is preliminary data.</text>
</comment>
<dbReference type="AlphaFoldDB" id="A0A1Y1XVQ9"/>
<sequence length="109" mass="11692">MLGPNALRPLDLGLLAAVGAASPLGSLRLDIEETGLVRDRVRDGISLEFPILLDNNAALESDSIANTLSISSLRDDLDVDLDVASMRSFFIENVGGVYNKQDEFNSVTT</sequence>
<evidence type="ECO:0000313" key="1">
    <source>
        <dbReference type="EMBL" id="ORX89566.1"/>
    </source>
</evidence>
<reference evidence="1 2" key="1">
    <citation type="submission" date="2016-07" db="EMBL/GenBank/DDBJ databases">
        <title>Pervasive Adenine N6-methylation of Active Genes in Fungi.</title>
        <authorList>
            <consortium name="DOE Joint Genome Institute"/>
            <person name="Mondo S.J."/>
            <person name="Dannebaum R.O."/>
            <person name="Kuo R.C."/>
            <person name="Labutti K."/>
            <person name="Haridas S."/>
            <person name="Kuo A."/>
            <person name="Salamov A."/>
            <person name="Ahrendt S.R."/>
            <person name="Lipzen A."/>
            <person name="Sullivan W."/>
            <person name="Andreopoulos W.B."/>
            <person name="Clum A."/>
            <person name="Lindquist E."/>
            <person name="Daum C."/>
            <person name="Ramamoorthy G.K."/>
            <person name="Gryganskyi A."/>
            <person name="Culley D."/>
            <person name="Magnuson J.K."/>
            <person name="James T.Y."/>
            <person name="O'Malley M.A."/>
            <person name="Stajich J.E."/>
            <person name="Spatafora J.W."/>
            <person name="Visel A."/>
            <person name="Grigoriev I.V."/>
        </authorList>
    </citation>
    <scope>NUCLEOTIDE SEQUENCE [LARGE SCALE GENOMIC DNA]</scope>
    <source>
        <strain evidence="1 2">CBS 115471</strain>
    </source>
</reference>
<name>A0A1Y1XVQ9_9PLEO</name>
<dbReference type="OrthoDB" id="10629637at2759"/>
<keyword evidence="2" id="KW-1185">Reference proteome</keyword>
<organism evidence="1 2">
    <name type="scientific">Clohesyomyces aquaticus</name>
    <dbReference type="NCBI Taxonomy" id="1231657"/>
    <lineage>
        <taxon>Eukaryota</taxon>
        <taxon>Fungi</taxon>
        <taxon>Dikarya</taxon>
        <taxon>Ascomycota</taxon>
        <taxon>Pezizomycotina</taxon>
        <taxon>Dothideomycetes</taxon>
        <taxon>Pleosporomycetidae</taxon>
        <taxon>Pleosporales</taxon>
        <taxon>Lindgomycetaceae</taxon>
        <taxon>Clohesyomyces</taxon>
    </lineage>
</organism>
<proteinExistence type="predicted"/>